<feature type="non-terminal residue" evidence="1">
    <location>
        <position position="1"/>
    </location>
</feature>
<dbReference type="Proteomes" id="UP000824469">
    <property type="component" value="Unassembled WGS sequence"/>
</dbReference>
<comment type="caution">
    <text evidence="1">The sequence shown here is derived from an EMBL/GenBank/DDBJ whole genome shotgun (WGS) entry which is preliminary data.</text>
</comment>
<gene>
    <name evidence="1" type="ORF">KI387_030921</name>
</gene>
<accession>A0AA38CLV8</accession>
<sequence>TFGKSGRVRREKLKWPRVEKNRLSLASCGLGQPGQKYAWDANRSICRRTIHFKRFGDICPKQSETVGMKVREGRVGHEK</sequence>
<proteinExistence type="predicted"/>
<keyword evidence="2" id="KW-1185">Reference proteome</keyword>
<dbReference type="EMBL" id="JAHRHJ020000010">
    <property type="protein sequence ID" value="KAH9299239.1"/>
    <property type="molecule type" value="Genomic_DNA"/>
</dbReference>
<protein>
    <submittedName>
        <fullName evidence="1">Uncharacterized protein</fullName>
    </submittedName>
</protein>
<feature type="non-terminal residue" evidence="1">
    <location>
        <position position="79"/>
    </location>
</feature>
<organism evidence="1 2">
    <name type="scientific">Taxus chinensis</name>
    <name type="common">Chinese yew</name>
    <name type="synonym">Taxus wallichiana var. chinensis</name>
    <dbReference type="NCBI Taxonomy" id="29808"/>
    <lineage>
        <taxon>Eukaryota</taxon>
        <taxon>Viridiplantae</taxon>
        <taxon>Streptophyta</taxon>
        <taxon>Embryophyta</taxon>
        <taxon>Tracheophyta</taxon>
        <taxon>Spermatophyta</taxon>
        <taxon>Pinopsida</taxon>
        <taxon>Pinidae</taxon>
        <taxon>Conifers II</taxon>
        <taxon>Cupressales</taxon>
        <taxon>Taxaceae</taxon>
        <taxon>Taxus</taxon>
    </lineage>
</organism>
<reference evidence="1 2" key="1">
    <citation type="journal article" date="2021" name="Nat. Plants">
        <title>The Taxus genome provides insights into paclitaxel biosynthesis.</title>
        <authorList>
            <person name="Xiong X."/>
            <person name="Gou J."/>
            <person name="Liao Q."/>
            <person name="Li Y."/>
            <person name="Zhou Q."/>
            <person name="Bi G."/>
            <person name="Li C."/>
            <person name="Du R."/>
            <person name="Wang X."/>
            <person name="Sun T."/>
            <person name="Guo L."/>
            <person name="Liang H."/>
            <person name="Lu P."/>
            <person name="Wu Y."/>
            <person name="Zhang Z."/>
            <person name="Ro D.K."/>
            <person name="Shang Y."/>
            <person name="Huang S."/>
            <person name="Yan J."/>
        </authorList>
    </citation>
    <scope>NUCLEOTIDE SEQUENCE [LARGE SCALE GENOMIC DNA]</scope>
    <source>
        <strain evidence="1">Ta-2019</strain>
    </source>
</reference>
<dbReference type="AlphaFoldDB" id="A0AA38CLV8"/>
<evidence type="ECO:0000313" key="1">
    <source>
        <dbReference type="EMBL" id="KAH9299239.1"/>
    </source>
</evidence>
<name>A0AA38CLV8_TAXCH</name>
<evidence type="ECO:0000313" key="2">
    <source>
        <dbReference type="Proteomes" id="UP000824469"/>
    </source>
</evidence>